<keyword evidence="1" id="KW-0812">Transmembrane</keyword>
<name>A0A4Y8A7L1_9SPHI</name>
<evidence type="ECO:0008006" key="6">
    <source>
        <dbReference type="Google" id="ProtNLM"/>
    </source>
</evidence>
<evidence type="ECO:0000313" key="2">
    <source>
        <dbReference type="EMBL" id="MBB3971060.1"/>
    </source>
</evidence>
<reference evidence="2 5" key="3">
    <citation type="submission" date="2020-08" db="EMBL/GenBank/DDBJ databases">
        <title>Genomic Encyclopedia of Type Strains, Phase IV (KMG-IV): sequencing the most valuable type-strain genomes for metagenomic binning, comparative biology and taxonomic classification.</title>
        <authorList>
            <person name="Goeker M."/>
        </authorList>
    </citation>
    <scope>NUCLEOTIDE SEQUENCE [LARGE SCALE GENOMIC DNA]</scope>
    <source>
        <strain evidence="2 5">DSM 100995</strain>
    </source>
</reference>
<organism evidence="3 4">
    <name type="scientific">Mucilaginibacter phyllosphaerae</name>
    <dbReference type="NCBI Taxonomy" id="1812349"/>
    <lineage>
        <taxon>Bacteria</taxon>
        <taxon>Pseudomonadati</taxon>
        <taxon>Bacteroidota</taxon>
        <taxon>Sphingobacteriia</taxon>
        <taxon>Sphingobacteriales</taxon>
        <taxon>Sphingobacteriaceae</taxon>
        <taxon>Mucilaginibacter</taxon>
    </lineage>
</organism>
<evidence type="ECO:0000256" key="1">
    <source>
        <dbReference type="SAM" id="Phobius"/>
    </source>
</evidence>
<comment type="caution">
    <text evidence="3">The sequence shown here is derived from an EMBL/GenBank/DDBJ whole genome shotgun (WGS) entry which is preliminary data.</text>
</comment>
<keyword evidence="1" id="KW-0472">Membrane</keyword>
<accession>A0A4Y8A7L1</accession>
<reference evidence="3" key="2">
    <citation type="submission" date="2019-03" db="EMBL/GenBank/DDBJ databases">
        <authorList>
            <person name="Yan Y.-Q."/>
            <person name="Du Z.-J."/>
        </authorList>
    </citation>
    <scope>NUCLEOTIDE SEQUENCE</scope>
    <source>
        <strain evidence="3">PP-F2FG21</strain>
    </source>
</reference>
<keyword evidence="1" id="KW-1133">Transmembrane helix</keyword>
<dbReference type="EMBL" id="JACIEG010000008">
    <property type="protein sequence ID" value="MBB3971060.1"/>
    <property type="molecule type" value="Genomic_DNA"/>
</dbReference>
<dbReference type="Proteomes" id="UP000583101">
    <property type="component" value="Unassembled WGS sequence"/>
</dbReference>
<evidence type="ECO:0000313" key="3">
    <source>
        <dbReference type="EMBL" id="TEW63798.1"/>
    </source>
</evidence>
<evidence type="ECO:0000313" key="5">
    <source>
        <dbReference type="Proteomes" id="UP000583101"/>
    </source>
</evidence>
<dbReference type="AlphaFoldDB" id="A0A4Y8A7L1"/>
<reference evidence="3 4" key="1">
    <citation type="journal article" date="2016" name="Int. J. Syst. Evol. Microbiol.">
        <title>Proposal of Mucilaginibacter phyllosphaerae sp. nov. isolated from the phyllosphere of Galium album.</title>
        <authorList>
            <person name="Aydogan E.L."/>
            <person name="Busse H.J."/>
            <person name="Moser G."/>
            <person name="Muller C."/>
            <person name="Kampfer P."/>
            <person name="Glaeser S.P."/>
        </authorList>
    </citation>
    <scope>NUCLEOTIDE SEQUENCE [LARGE SCALE GENOMIC DNA]</scope>
    <source>
        <strain evidence="3 4">PP-F2FG21</strain>
    </source>
</reference>
<feature type="transmembrane region" description="Helical" evidence="1">
    <location>
        <begin position="147"/>
        <end position="170"/>
    </location>
</feature>
<dbReference type="OrthoDB" id="9814194at2"/>
<feature type="transmembrane region" description="Helical" evidence="1">
    <location>
        <begin position="195"/>
        <end position="214"/>
    </location>
</feature>
<evidence type="ECO:0000313" key="4">
    <source>
        <dbReference type="Proteomes" id="UP000297248"/>
    </source>
</evidence>
<dbReference type="EMBL" id="SNQG01000008">
    <property type="protein sequence ID" value="TEW63798.1"/>
    <property type="molecule type" value="Genomic_DNA"/>
</dbReference>
<dbReference type="RefSeq" id="WP_134338022.1">
    <property type="nucleotide sequence ID" value="NZ_BMCZ01000008.1"/>
</dbReference>
<dbReference type="Proteomes" id="UP000297248">
    <property type="component" value="Unassembled WGS sequence"/>
</dbReference>
<protein>
    <recommendedName>
        <fullName evidence="6">DUF2007 domain-containing protein</fullName>
    </recommendedName>
</protein>
<gene>
    <name evidence="3" type="ORF">E2R65_18710</name>
    <name evidence="2" type="ORF">GGR35_003687</name>
</gene>
<keyword evidence="5" id="KW-1185">Reference proteome</keyword>
<proteinExistence type="predicted"/>
<sequence length="216" mass="24881">MELITYKKFNDAALANQLAEVLQRHQINYNIVEEATLFNPTFYTDETAKDYAVKISADEFLKVDELLKAEESKSVDATDNDHYLYSFTNDELTDLIAKPDEWSQFDNLLAVKILKERGIYITDQAIAQLTLKRLNELKQPEKPQNTWIVLGYLFAISGGILGAFIGWHLYIHKKTLPNGEQVYGYNESDRAHGRIIFYFSIMILILLIIVKILLIN</sequence>